<dbReference type="OrthoDB" id="9796019at2"/>
<keyword evidence="7" id="KW-1185">Reference proteome</keyword>
<dbReference type="InterPro" id="IPR050109">
    <property type="entry name" value="HTH-type_TetR-like_transc_reg"/>
</dbReference>
<comment type="caution">
    <text evidence="6">The sequence shown here is derived from an EMBL/GenBank/DDBJ whole genome shotgun (WGS) entry which is preliminary data.</text>
</comment>
<evidence type="ECO:0000256" key="1">
    <source>
        <dbReference type="ARBA" id="ARBA00023015"/>
    </source>
</evidence>
<dbReference type="InterPro" id="IPR001647">
    <property type="entry name" value="HTH_TetR"/>
</dbReference>
<dbReference type="InterPro" id="IPR036271">
    <property type="entry name" value="Tet_transcr_reg_TetR-rel_C_sf"/>
</dbReference>
<evidence type="ECO:0000256" key="3">
    <source>
        <dbReference type="ARBA" id="ARBA00023163"/>
    </source>
</evidence>
<dbReference type="Gene3D" id="1.10.357.10">
    <property type="entry name" value="Tetracycline Repressor, domain 2"/>
    <property type="match status" value="1"/>
</dbReference>
<evidence type="ECO:0000259" key="5">
    <source>
        <dbReference type="PROSITE" id="PS50977"/>
    </source>
</evidence>
<evidence type="ECO:0000256" key="4">
    <source>
        <dbReference type="PROSITE-ProRule" id="PRU00335"/>
    </source>
</evidence>
<dbReference type="AlphaFoldDB" id="A0A4R7VRT2"/>
<dbReference type="SUPFAM" id="SSF46689">
    <property type="entry name" value="Homeodomain-like"/>
    <property type="match status" value="1"/>
</dbReference>
<feature type="DNA-binding region" description="H-T-H motif" evidence="4">
    <location>
        <begin position="34"/>
        <end position="53"/>
    </location>
</feature>
<keyword evidence="3" id="KW-0804">Transcription</keyword>
<gene>
    <name evidence="6" type="ORF">CLV71_105200</name>
</gene>
<evidence type="ECO:0000256" key="2">
    <source>
        <dbReference type="ARBA" id="ARBA00023125"/>
    </source>
</evidence>
<dbReference type="GO" id="GO:0003700">
    <property type="term" value="F:DNA-binding transcription factor activity"/>
    <property type="evidence" value="ECO:0007669"/>
    <property type="project" value="TreeGrafter"/>
</dbReference>
<dbReference type="RefSeq" id="WP_133903479.1">
    <property type="nucleotide sequence ID" value="NZ_SOCP01000005.1"/>
</dbReference>
<feature type="domain" description="HTH tetR-type" evidence="5">
    <location>
        <begin position="11"/>
        <end position="71"/>
    </location>
</feature>
<dbReference type="SUPFAM" id="SSF48498">
    <property type="entry name" value="Tetracyclin repressor-like, C-terminal domain"/>
    <property type="match status" value="1"/>
</dbReference>
<dbReference type="PANTHER" id="PTHR30055:SF148">
    <property type="entry name" value="TETR-FAMILY TRANSCRIPTIONAL REGULATOR"/>
    <property type="match status" value="1"/>
</dbReference>
<keyword evidence="1" id="KW-0805">Transcription regulation</keyword>
<sequence>MTETKTRRRGAELERAILDATWEQLSEVGYTALTIEAVAKRAGTSKPVIYRRWASRAELVIAAWADRIPIDPAIPDLGSLRADLVWLFDRIARRVNGMMSETIAGVMGEAFRHPEVVDFLRNRLETRPMHQSLSTIVDNAVARGEMRPVPLTRRVLRMPVDLIRSEAMFSREGIPTVAVEAIVDEIYIPLLKGLAVD</sequence>
<protein>
    <submittedName>
        <fullName evidence="6">TetR family transcriptional regulator</fullName>
    </submittedName>
</protein>
<dbReference type="EMBL" id="SOCP01000005">
    <property type="protein sequence ID" value="TDV52069.1"/>
    <property type="molecule type" value="Genomic_DNA"/>
</dbReference>
<proteinExistence type="predicted"/>
<organism evidence="6 7">
    <name type="scientific">Actinophytocola oryzae</name>
    <dbReference type="NCBI Taxonomy" id="502181"/>
    <lineage>
        <taxon>Bacteria</taxon>
        <taxon>Bacillati</taxon>
        <taxon>Actinomycetota</taxon>
        <taxon>Actinomycetes</taxon>
        <taxon>Pseudonocardiales</taxon>
        <taxon>Pseudonocardiaceae</taxon>
    </lineage>
</organism>
<name>A0A4R7VRT2_9PSEU</name>
<dbReference type="Pfam" id="PF00440">
    <property type="entry name" value="TetR_N"/>
    <property type="match status" value="1"/>
</dbReference>
<dbReference type="InterPro" id="IPR009057">
    <property type="entry name" value="Homeodomain-like_sf"/>
</dbReference>
<dbReference type="Proteomes" id="UP000294927">
    <property type="component" value="Unassembled WGS sequence"/>
</dbReference>
<reference evidence="6 7" key="1">
    <citation type="submission" date="2019-03" db="EMBL/GenBank/DDBJ databases">
        <title>Genomic Encyclopedia of Archaeal and Bacterial Type Strains, Phase II (KMG-II): from individual species to whole genera.</title>
        <authorList>
            <person name="Goeker M."/>
        </authorList>
    </citation>
    <scope>NUCLEOTIDE SEQUENCE [LARGE SCALE GENOMIC DNA]</scope>
    <source>
        <strain evidence="6 7">DSM 45499</strain>
    </source>
</reference>
<keyword evidence="2 4" id="KW-0238">DNA-binding</keyword>
<dbReference type="Gene3D" id="1.10.10.60">
    <property type="entry name" value="Homeodomain-like"/>
    <property type="match status" value="1"/>
</dbReference>
<dbReference type="GO" id="GO:0000976">
    <property type="term" value="F:transcription cis-regulatory region binding"/>
    <property type="evidence" value="ECO:0007669"/>
    <property type="project" value="TreeGrafter"/>
</dbReference>
<dbReference type="PRINTS" id="PR00455">
    <property type="entry name" value="HTHTETR"/>
</dbReference>
<dbReference type="Pfam" id="PF16859">
    <property type="entry name" value="TetR_C_11"/>
    <property type="match status" value="1"/>
</dbReference>
<dbReference type="PROSITE" id="PS50977">
    <property type="entry name" value="HTH_TETR_2"/>
    <property type="match status" value="1"/>
</dbReference>
<evidence type="ECO:0000313" key="7">
    <source>
        <dbReference type="Proteomes" id="UP000294927"/>
    </source>
</evidence>
<accession>A0A4R7VRT2</accession>
<evidence type="ECO:0000313" key="6">
    <source>
        <dbReference type="EMBL" id="TDV52069.1"/>
    </source>
</evidence>
<dbReference type="InterPro" id="IPR011075">
    <property type="entry name" value="TetR_C"/>
</dbReference>
<dbReference type="PANTHER" id="PTHR30055">
    <property type="entry name" value="HTH-TYPE TRANSCRIPTIONAL REGULATOR RUTR"/>
    <property type="match status" value="1"/>
</dbReference>